<proteinExistence type="predicted"/>
<comment type="caution">
    <text evidence="2">The sequence shown here is derived from an EMBL/GenBank/DDBJ whole genome shotgun (WGS) entry which is preliminary data.</text>
</comment>
<evidence type="ECO:0000313" key="2">
    <source>
        <dbReference type="EMBL" id="KAK8572752.1"/>
    </source>
</evidence>
<keyword evidence="1" id="KW-0472">Membrane</keyword>
<accession>A0ABR2F6U0</accession>
<keyword evidence="3" id="KW-1185">Reference proteome</keyword>
<keyword evidence="1" id="KW-0812">Transmembrane</keyword>
<evidence type="ECO:0000313" key="3">
    <source>
        <dbReference type="Proteomes" id="UP001472677"/>
    </source>
</evidence>
<feature type="transmembrane region" description="Helical" evidence="1">
    <location>
        <begin position="50"/>
        <end position="70"/>
    </location>
</feature>
<protein>
    <submittedName>
        <fullName evidence="2">Uncharacterized protein</fullName>
    </submittedName>
</protein>
<dbReference type="EMBL" id="JBBPBM010000008">
    <property type="protein sequence ID" value="KAK8572752.1"/>
    <property type="molecule type" value="Genomic_DNA"/>
</dbReference>
<feature type="transmembrane region" description="Helical" evidence="1">
    <location>
        <begin position="82"/>
        <end position="100"/>
    </location>
</feature>
<name>A0ABR2F6U0_9ROSI</name>
<evidence type="ECO:0000256" key="1">
    <source>
        <dbReference type="SAM" id="Phobius"/>
    </source>
</evidence>
<sequence length="150" mass="16652">MEKFFSRRHLHVAKLIFHASYGLGFVASLLPRQNVKASVPVIFADKVVEFRIIVIAIVFTFITALSAIVIGDNSAVARSCTLCSVITMFLVLLVLSYVFLPNFFRISDFETPQLVPTSLSDLDDHVSTGIRCTVGFIDPEYILSGHLTEI</sequence>
<gene>
    <name evidence="2" type="ORF">V6N12_028797</name>
</gene>
<dbReference type="Proteomes" id="UP001472677">
    <property type="component" value="Unassembled WGS sequence"/>
</dbReference>
<feature type="transmembrane region" description="Helical" evidence="1">
    <location>
        <begin position="12"/>
        <end position="30"/>
    </location>
</feature>
<reference evidence="2 3" key="1">
    <citation type="journal article" date="2024" name="G3 (Bethesda)">
        <title>Genome assembly of Hibiscus sabdariffa L. provides insights into metabolisms of medicinal natural products.</title>
        <authorList>
            <person name="Kim T."/>
        </authorList>
    </citation>
    <scope>NUCLEOTIDE SEQUENCE [LARGE SCALE GENOMIC DNA]</scope>
    <source>
        <strain evidence="2">TK-2024</strain>
        <tissue evidence="2">Old leaves</tissue>
    </source>
</reference>
<keyword evidence="1" id="KW-1133">Transmembrane helix</keyword>
<organism evidence="2 3">
    <name type="scientific">Hibiscus sabdariffa</name>
    <name type="common">roselle</name>
    <dbReference type="NCBI Taxonomy" id="183260"/>
    <lineage>
        <taxon>Eukaryota</taxon>
        <taxon>Viridiplantae</taxon>
        <taxon>Streptophyta</taxon>
        <taxon>Embryophyta</taxon>
        <taxon>Tracheophyta</taxon>
        <taxon>Spermatophyta</taxon>
        <taxon>Magnoliopsida</taxon>
        <taxon>eudicotyledons</taxon>
        <taxon>Gunneridae</taxon>
        <taxon>Pentapetalae</taxon>
        <taxon>rosids</taxon>
        <taxon>malvids</taxon>
        <taxon>Malvales</taxon>
        <taxon>Malvaceae</taxon>
        <taxon>Malvoideae</taxon>
        <taxon>Hibiscus</taxon>
    </lineage>
</organism>